<comment type="caution">
    <text evidence="1">The sequence shown here is derived from an EMBL/GenBank/DDBJ whole genome shotgun (WGS) entry which is preliminary data.</text>
</comment>
<dbReference type="AlphaFoldDB" id="A0AAD1U9Y6"/>
<name>A0AAD1U9Y6_EUPCR</name>
<gene>
    <name evidence="1" type="ORF">ECRASSUSDP1_LOCUS6490</name>
</gene>
<sequence length="487" mass="56773">MFSRAGKTTINQYMSFSDGSKTLDDSRIALNDSFEEELANREYEDNYDQVFGNKLKRVEKKFDINKFTPIYQKSEKQNSKKESLSMVFKSTTTREAAGKIYKLAPSIQRIGGANREDPKNIPSLYHYNPCYKAVDSRVKGDVKFKRSLKKNKILQKRKEFLQNYTVELKKKLAIKETRMSYVNSLLTKFKKCKKNYVETTQKSRPKEKLGKGHSLISESSDGETLKAQSLAKININSTSAIKTEGKGDSEIQRMKSLSHFTSNHSTAPESHQKPVRRVNMSKKSRINEDIVKWCFRKANFSFDSELSPYDLKMKLFNSPEESTIMKERCKSVTPFDKQQDRPPLKAEINCNEKRFEVNSSNIHALSNSRKSASPDFKKCTRRKELFDTPFYLNTYDANYEYPKSSLGKVPDFKRYISRPPQEKEIIYQEYYKPLEKIYASMKRKDRTVAFRNQRSRDDLLYRHETVARQARKNILDSASLMAKKINF</sequence>
<reference evidence="1" key="1">
    <citation type="submission" date="2023-07" db="EMBL/GenBank/DDBJ databases">
        <authorList>
            <consortium name="AG Swart"/>
            <person name="Singh M."/>
            <person name="Singh A."/>
            <person name="Seah K."/>
            <person name="Emmerich C."/>
        </authorList>
    </citation>
    <scope>NUCLEOTIDE SEQUENCE</scope>
    <source>
        <strain evidence="1">DP1</strain>
    </source>
</reference>
<dbReference type="EMBL" id="CAMPGE010006293">
    <property type="protein sequence ID" value="CAI2365140.1"/>
    <property type="molecule type" value="Genomic_DNA"/>
</dbReference>
<protein>
    <submittedName>
        <fullName evidence="1">Uncharacterized protein</fullName>
    </submittedName>
</protein>
<accession>A0AAD1U9Y6</accession>
<organism evidence="1 2">
    <name type="scientific">Euplotes crassus</name>
    <dbReference type="NCBI Taxonomy" id="5936"/>
    <lineage>
        <taxon>Eukaryota</taxon>
        <taxon>Sar</taxon>
        <taxon>Alveolata</taxon>
        <taxon>Ciliophora</taxon>
        <taxon>Intramacronucleata</taxon>
        <taxon>Spirotrichea</taxon>
        <taxon>Hypotrichia</taxon>
        <taxon>Euplotida</taxon>
        <taxon>Euplotidae</taxon>
        <taxon>Moneuplotes</taxon>
    </lineage>
</organism>
<evidence type="ECO:0000313" key="1">
    <source>
        <dbReference type="EMBL" id="CAI2365140.1"/>
    </source>
</evidence>
<dbReference type="Proteomes" id="UP001295684">
    <property type="component" value="Unassembled WGS sequence"/>
</dbReference>
<keyword evidence="2" id="KW-1185">Reference proteome</keyword>
<proteinExistence type="predicted"/>
<evidence type="ECO:0000313" key="2">
    <source>
        <dbReference type="Proteomes" id="UP001295684"/>
    </source>
</evidence>